<dbReference type="Proteomes" id="UP000199659">
    <property type="component" value="Unassembled WGS sequence"/>
</dbReference>
<comment type="subunit">
    <text evidence="3">Dimerizes in the presence of ATP but not ADP; ATP-binding is required for double-stranded (ds)DNA-binding. Interacts with DnaA.</text>
</comment>
<dbReference type="SUPFAM" id="SSF52540">
    <property type="entry name" value="P-loop containing nucleoside triphosphate hydrolases"/>
    <property type="match status" value="1"/>
</dbReference>
<accession>A0A1I6JEH4</accession>
<dbReference type="CDD" id="cd02042">
    <property type="entry name" value="ParAB_family"/>
    <property type="match status" value="1"/>
</dbReference>
<dbReference type="Pfam" id="PF13614">
    <property type="entry name" value="AAA_31"/>
    <property type="match status" value="1"/>
</dbReference>
<dbReference type="InterPro" id="IPR025669">
    <property type="entry name" value="AAA_dom"/>
</dbReference>
<dbReference type="OrthoDB" id="9815116at2"/>
<name>A0A1I6JEH4_9FIRM</name>
<evidence type="ECO:0000256" key="3">
    <source>
        <dbReference type="ARBA" id="ARBA00062323"/>
    </source>
</evidence>
<keyword evidence="7" id="KW-1185">Reference proteome</keyword>
<evidence type="ECO:0000313" key="6">
    <source>
        <dbReference type="EMBL" id="SFR77254.1"/>
    </source>
</evidence>
<dbReference type="AlphaFoldDB" id="A0A1I6JEH4"/>
<comment type="catalytic activity">
    <reaction evidence="2">
        <text>ATP + H2O = ADP + phosphate + H(+)</text>
        <dbReference type="Rhea" id="RHEA:13065"/>
        <dbReference type="ChEBI" id="CHEBI:15377"/>
        <dbReference type="ChEBI" id="CHEBI:15378"/>
        <dbReference type="ChEBI" id="CHEBI:30616"/>
        <dbReference type="ChEBI" id="CHEBI:43474"/>
        <dbReference type="ChEBI" id="CHEBI:456216"/>
    </reaction>
</comment>
<protein>
    <recommendedName>
        <fullName evidence="4">Sporulation initiation inhibitor protein Soj</fullName>
    </recommendedName>
</protein>
<evidence type="ECO:0000256" key="2">
    <source>
        <dbReference type="ARBA" id="ARBA00049360"/>
    </source>
</evidence>
<dbReference type="InterPro" id="IPR050678">
    <property type="entry name" value="DNA_Partitioning_ATPase"/>
</dbReference>
<dbReference type="FunFam" id="3.40.50.300:FF:000285">
    <property type="entry name" value="Sporulation initiation inhibitor Soj"/>
    <property type="match status" value="1"/>
</dbReference>
<dbReference type="Gene3D" id="3.40.50.300">
    <property type="entry name" value="P-loop containing nucleotide triphosphate hydrolases"/>
    <property type="match status" value="1"/>
</dbReference>
<proteinExistence type="inferred from homology"/>
<gene>
    <name evidence="6" type="ORF">SAMN05661086_01607</name>
</gene>
<evidence type="ECO:0000259" key="5">
    <source>
        <dbReference type="Pfam" id="PF13614"/>
    </source>
</evidence>
<dbReference type="EMBL" id="FOYZ01000005">
    <property type="protein sequence ID" value="SFR77254.1"/>
    <property type="molecule type" value="Genomic_DNA"/>
</dbReference>
<dbReference type="PANTHER" id="PTHR13696">
    <property type="entry name" value="P-LOOP CONTAINING NUCLEOSIDE TRIPHOSPHATE HYDROLASE"/>
    <property type="match status" value="1"/>
</dbReference>
<reference evidence="6 7" key="1">
    <citation type="submission" date="2016-10" db="EMBL/GenBank/DDBJ databases">
        <authorList>
            <person name="de Groot N.N."/>
        </authorList>
    </citation>
    <scope>NUCLEOTIDE SEQUENCE [LARGE SCALE GENOMIC DNA]</scope>
    <source>
        <strain evidence="6 7">743A</strain>
    </source>
</reference>
<dbReference type="PANTHER" id="PTHR13696:SF99">
    <property type="entry name" value="COBYRINIC ACID AC-DIAMIDE SYNTHASE"/>
    <property type="match status" value="1"/>
</dbReference>
<feature type="domain" description="AAA" evidence="5">
    <location>
        <begin position="3"/>
        <end position="183"/>
    </location>
</feature>
<comment type="similarity">
    <text evidence="1">Belongs to the ParA family.</text>
</comment>
<dbReference type="InterPro" id="IPR027417">
    <property type="entry name" value="P-loop_NTPase"/>
</dbReference>
<sequence>MCKVLAIVNQKGGVGKTTTALNLGYALSESGKKVLLIDLDPQGSLTISCGYDNNDNLVTTIASLMAMTMEDRLLPGKNDYILTVGSMDLVPCNIELSAIEVSLVNAMSRESILKAIISELKEDYDYVIVDCSPSLGMLTINALAACNGVLIPVTPEYLSAKGLELLLKNILKVKKRINPSIEIKGILLTMYTERMNLSKEIRSMIETAYGKVLNIYSTHIPKSVRVGESALSSKSIIEFDQKNKVACSYREFAQEVLANDAAN</sequence>
<dbReference type="PRINTS" id="PR00091">
    <property type="entry name" value="NITROGNASEII"/>
</dbReference>
<dbReference type="STRING" id="37658.SAMN05661086_01607"/>
<evidence type="ECO:0000313" key="7">
    <source>
        <dbReference type="Proteomes" id="UP000199659"/>
    </source>
</evidence>
<organism evidence="6 7">
    <name type="scientific">Anaeromicropila populeti</name>
    <dbReference type="NCBI Taxonomy" id="37658"/>
    <lineage>
        <taxon>Bacteria</taxon>
        <taxon>Bacillati</taxon>
        <taxon>Bacillota</taxon>
        <taxon>Clostridia</taxon>
        <taxon>Lachnospirales</taxon>
        <taxon>Lachnospiraceae</taxon>
        <taxon>Anaeromicropila</taxon>
    </lineage>
</organism>
<evidence type="ECO:0000256" key="4">
    <source>
        <dbReference type="ARBA" id="ARBA00071824"/>
    </source>
</evidence>
<evidence type="ECO:0000256" key="1">
    <source>
        <dbReference type="ARBA" id="ARBA00006976"/>
    </source>
</evidence>